<dbReference type="PANTHER" id="PTHR24020:SF17">
    <property type="entry name" value="COLLAGEN ALPHA-1(XII) CHAIN"/>
    <property type="match status" value="1"/>
</dbReference>
<dbReference type="InterPro" id="IPR050525">
    <property type="entry name" value="ECM_Assembly_Org"/>
</dbReference>
<evidence type="ECO:0000313" key="15">
    <source>
        <dbReference type="Proteomes" id="UP000472260"/>
    </source>
</evidence>
<evidence type="ECO:0000256" key="8">
    <source>
        <dbReference type="ARBA" id="ARBA00023180"/>
    </source>
</evidence>
<keyword evidence="8" id="KW-0325">Glycoprotein</keyword>
<evidence type="ECO:0000256" key="2">
    <source>
        <dbReference type="ARBA" id="ARBA00022525"/>
    </source>
</evidence>
<feature type="domain" description="Fibronectin type-III" evidence="13">
    <location>
        <begin position="218"/>
        <end position="307"/>
    </location>
</feature>
<reference evidence="14" key="2">
    <citation type="submission" date="2025-09" db="UniProtKB">
        <authorList>
            <consortium name="Ensembl"/>
        </authorList>
    </citation>
    <scope>IDENTIFICATION</scope>
</reference>
<evidence type="ECO:0000313" key="14">
    <source>
        <dbReference type="Ensembl" id="ENSSANP00000043180.1"/>
    </source>
</evidence>
<dbReference type="GO" id="GO:0005615">
    <property type="term" value="C:extracellular space"/>
    <property type="evidence" value="ECO:0007669"/>
    <property type="project" value="TreeGrafter"/>
</dbReference>
<dbReference type="Ensembl" id="ENSSANT00000045952.1">
    <property type="protein sequence ID" value="ENSSANP00000043180.1"/>
    <property type="gene ID" value="ENSSANG00000021785.1"/>
</dbReference>
<feature type="compositionally biased region" description="Polar residues" evidence="11">
    <location>
        <begin position="545"/>
        <end position="556"/>
    </location>
</feature>
<feature type="domain" description="VWFA" evidence="12">
    <location>
        <begin position="1005"/>
        <end position="1178"/>
    </location>
</feature>
<accession>A0A671NAT3</accession>
<dbReference type="InterPro" id="IPR002035">
    <property type="entry name" value="VWF_A"/>
</dbReference>
<dbReference type="InterPro" id="IPR048287">
    <property type="entry name" value="TSPN-like_N"/>
</dbReference>
<gene>
    <name evidence="14" type="primary">col12a1</name>
</gene>
<comment type="subcellular location">
    <subcellularLocation>
        <location evidence="1">Secreted</location>
        <location evidence="1">Extracellular space</location>
        <location evidence="1">Extracellular matrix</location>
    </subcellularLocation>
</comment>
<dbReference type="SMART" id="SM00060">
    <property type="entry name" value="FN3"/>
    <property type="match status" value="8"/>
</dbReference>
<evidence type="ECO:0008006" key="16">
    <source>
        <dbReference type="Google" id="ProtNLM"/>
    </source>
</evidence>
<dbReference type="Proteomes" id="UP000472260">
    <property type="component" value="Unassembled WGS sequence"/>
</dbReference>
<dbReference type="Pfam" id="PF01391">
    <property type="entry name" value="Collagen"/>
    <property type="match status" value="1"/>
</dbReference>
<feature type="domain" description="Fibronectin type-III" evidence="13">
    <location>
        <begin position="389"/>
        <end position="475"/>
    </location>
</feature>
<feature type="domain" description="Fibronectin type-III" evidence="13">
    <location>
        <begin position="823"/>
        <end position="913"/>
    </location>
</feature>
<evidence type="ECO:0000256" key="3">
    <source>
        <dbReference type="ARBA" id="ARBA00022530"/>
    </source>
</evidence>
<keyword evidence="4" id="KW-0732">Signal</keyword>
<dbReference type="InterPro" id="IPR013783">
    <property type="entry name" value="Ig-like_fold"/>
</dbReference>
<feature type="domain" description="Fibronectin type-III" evidence="13">
    <location>
        <begin position="732"/>
        <end position="822"/>
    </location>
</feature>
<dbReference type="FunFam" id="2.60.40.10:FF:000121">
    <property type="entry name" value="Collagen type XII alpha 1 chain"/>
    <property type="match status" value="4"/>
</dbReference>
<dbReference type="FunFam" id="2.60.40.10:FF:000234">
    <property type="entry name" value="Collagen, type XII, alpha 1"/>
    <property type="match status" value="1"/>
</dbReference>
<dbReference type="FunFam" id="2.60.120.200:FF:000008">
    <property type="entry name" value="Collagen type XII alpha 1 chain"/>
    <property type="match status" value="1"/>
</dbReference>
<dbReference type="Gene3D" id="3.40.50.410">
    <property type="entry name" value="von Willebrand factor, type A domain"/>
    <property type="match status" value="2"/>
</dbReference>
<feature type="domain" description="Fibronectin type-III" evidence="13">
    <location>
        <begin position="553"/>
        <end position="642"/>
    </location>
</feature>
<protein>
    <recommendedName>
        <fullName evidence="16">Collagen, type XII, alpha 1a</fullName>
    </recommendedName>
</protein>
<dbReference type="PRINTS" id="PR00453">
    <property type="entry name" value="VWFADOMAIN"/>
</dbReference>
<keyword evidence="6" id="KW-0130">Cell adhesion</keyword>
<dbReference type="PROSITE" id="PS50853">
    <property type="entry name" value="FN3"/>
    <property type="match status" value="6"/>
</dbReference>
<organism evidence="14 15">
    <name type="scientific">Sinocyclocheilus anshuiensis</name>
    <dbReference type="NCBI Taxonomy" id="1608454"/>
    <lineage>
        <taxon>Eukaryota</taxon>
        <taxon>Metazoa</taxon>
        <taxon>Chordata</taxon>
        <taxon>Craniata</taxon>
        <taxon>Vertebrata</taxon>
        <taxon>Euteleostomi</taxon>
        <taxon>Actinopterygii</taxon>
        <taxon>Neopterygii</taxon>
        <taxon>Teleostei</taxon>
        <taxon>Ostariophysi</taxon>
        <taxon>Cypriniformes</taxon>
        <taxon>Cyprinidae</taxon>
        <taxon>Cyprininae</taxon>
        <taxon>Sinocyclocheilus</taxon>
    </lineage>
</organism>
<dbReference type="SUPFAM" id="SSF49265">
    <property type="entry name" value="Fibronectin type III"/>
    <property type="match status" value="7"/>
</dbReference>
<feature type="region of interest" description="Disordered" evidence="11">
    <location>
        <begin position="1517"/>
        <end position="1573"/>
    </location>
</feature>
<dbReference type="PROSITE" id="PS50234">
    <property type="entry name" value="VWFA"/>
    <property type="match status" value="2"/>
</dbReference>
<feature type="compositionally biased region" description="Low complexity" evidence="11">
    <location>
        <begin position="1440"/>
        <end position="1449"/>
    </location>
</feature>
<dbReference type="SMART" id="SM00210">
    <property type="entry name" value="TSPN"/>
    <property type="match status" value="1"/>
</dbReference>
<dbReference type="InterPro" id="IPR003961">
    <property type="entry name" value="FN3_dom"/>
</dbReference>
<keyword evidence="2" id="KW-0964">Secreted</keyword>
<dbReference type="CDD" id="cd00063">
    <property type="entry name" value="FN3"/>
    <property type="match status" value="7"/>
</dbReference>
<feature type="compositionally biased region" description="Low complexity" evidence="11">
    <location>
        <begin position="1518"/>
        <end position="1527"/>
    </location>
</feature>
<keyword evidence="15" id="KW-1185">Reference proteome</keyword>
<evidence type="ECO:0000256" key="6">
    <source>
        <dbReference type="ARBA" id="ARBA00022889"/>
    </source>
</evidence>
<evidence type="ECO:0000256" key="4">
    <source>
        <dbReference type="ARBA" id="ARBA00022729"/>
    </source>
</evidence>
<dbReference type="GO" id="GO:0007155">
    <property type="term" value="P:cell adhesion"/>
    <property type="evidence" value="ECO:0007669"/>
    <property type="project" value="UniProtKB-KW"/>
</dbReference>
<evidence type="ECO:0000256" key="9">
    <source>
        <dbReference type="ARBA" id="ARBA00023278"/>
    </source>
</evidence>
<dbReference type="Pfam" id="PF00041">
    <property type="entry name" value="fn3"/>
    <property type="match status" value="7"/>
</dbReference>
<dbReference type="PANTHER" id="PTHR24020">
    <property type="entry name" value="COLLAGEN ALPHA"/>
    <property type="match status" value="1"/>
</dbReference>
<dbReference type="Pfam" id="PF00092">
    <property type="entry name" value="VWA"/>
    <property type="match status" value="2"/>
</dbReference>
<evidence type="ECO:0000256" key="1">
    <source>
        <dbReference type="ARBA" id="ARBA00004498"/>
    </source>
</evidence>
<dbReference type="FunFam" id="3.40.50.410:FF:000001">
    <property type="entry name" value="Collagen, type XII, alpha 1"/>
    <property type="match status" value="2"/>
</dbReference>
<evidence type="ECO:0000259" key="13">
    <source>
        <dbReference type="PROSITE" id="PS50853"/>
    </source>
</evidence>
<feature type="region of interest" description="Disordered" evidence="11">
    <location>
        <begin position="1435"/>
        <end position="1465"/>
    </location>
</feature>
<dbReference type="FunFam" id="2.60.40.10:FF:000480">
    <property type="entry name" value="Collagen, type XII, alpha 1"/>
    <property type="match status" value="1"/>
</dbReference>
<name>A0A671NAT3_9TELE</name>
<dbReference type="CDD" id="cd01482">
    <property type="entry name" value="vWA_collagen_alphaI-XII-like"/>
    <property type="match status" value="2"/>
</dbReference>
<keyword evidence="3" id="KW-0272">Extracellular matrix</keyword>
<dbReference type="InterPro" id="IPR036116">
    <property type="entry name" value="FN3_sf"/>
</dbReference>
<dbReference type="Gene3D" id="2.60.40.10">
    <property type="entry name" value="Immunoglobulins"/>
    <property type="match status" value="8"/>
</dbReference>
<dbReference type="SUPFAM" id="SSF49899">
    <property type="entry name" value="Concanavalin A-like lectins/glucanases"/>
    <property type="match status" value="1"/>
</dbReference>
<evidence type="ECO:0000256" key="10">
    <source>
        <dbReference type="ARBA" id="ARBA00049648"/>
    </source>
</evidence>
<dbReference type="InterPro" id="IPR008160">
    <property type="entry name" value="Collagen"/>
</dbReference>
<keyword evidence="7" id="KW-0176">Collagen</keyword>
<comment type="similarity">
    <text evidence="10">Belongs to the fibril-associated collagens with interrupted helices (FACIT) family.</text>
</comment>
<dbReference type="Gene3D" id="2.60.120.200">
    <property type="match status" value="1"/>
</dbReference>
<evidence type="ECO:0000256" key="5">
    <source>
        <dbReference type="ARBA" id="ARBA00022737"/>
    </source>
</evidence>
<dbReference type="InterPro" id="IPR036465">
    <property type="entry name" value="vWFA_dom_sf"/>
</dbReference>
<evidence type="ECO:0000256" key="7">
    <source>
        <dbReference type="ARBA" id="ARBA00023119"/>
    </source>
</evidence>
<dbReference type="SMART" id="SM00327">
    <property type="entry name" value="VWA"/>
    <property type="match status" value="2"/>
</dbReference>
<dbReference type="GO" id="GO:0005581">
    <property type="term" value="C:collagen trimer"/>
    <property type="evidence" value="ECO:0007669"/>
    <property type="project" value="UniProtKB-KW"/>
</dbReference>
<feature type="region of interest" description="Disordered" evidence="11">
    <location>
        <begin position="537"/>
        <end position="556"/>
    </location>
</feature>
<evidence type="ECO:0000259" key="12">
    <source>
        <dbReference type="PROSITE" id="PS50234"/>
    </source>
</evidence>
<proteinExistence type="inferred from homology"/>
<dbReference type="GO" id="GO:0035987">
    <property type="term" value="P:endodermal cell differentiation"/>
    <property type="evidence" value="ECO:0007669"/>
    <property type="project" value="TreeGrafter"/>
</dbReference>
<keyword evidence="9" id="KW-0379">Hydroxylation</keyword>
<sequence length="1573" mass="171349">MEERVCHWLERRRPPSLMPLNLQPLKLQADIVLLVDGSWSIGRLNFKTIRSFIGRMVGAFDIGPDRVQIGLAQYSGDPKTEWHLNSHRTRKELLDAVASLPYKGGNTMTGLALNYILQSNFKKNVGMRPNSRKIGVLVTDGKSQDDITVNSQNLRDQGIELYAIGVKNADENELRSIASDPDDIHMYNVADFSFLLDIVDDLTNNLCNSVKGPGGPEPPTDLTTSEVTHYSFRATWVGPDGPVEKYRIEYASTAGGEPQKLIVDGTVTTVVLENLTPLTEYIVKVHSVVGEDSSDPLKGSETTLPLSAVRNMNIYKVRSTTMNVRWDAVEGATGYKLLYDGLNATEPSVEQEIRVKGTVTDVQLKKLRPNTAYSVSVFSLFGDYGCLPLSRDLSITDVTHSTMQLDWDAAPGAVRKYIITYKPEDGELEVDGDVTSRGLDDLISQTEYDVAVTPVYDSGTGNPMLNQAITDVVPAPKNLRFSQVTQTSFRAHWEHGAPDVSLYRDILSSEDTTLLLENLELDTLYDVSVTAIYPDESESEDLLGSQRTSPSGPPQNLQVFNATTSSLTTKWDHAPGKVQNYRIAYVPVAGGRSQSTQVGGKKNTVILQKLTPDTPYYITVAAIYANGDAKDISGQGKTLPLGSVRNLQVTDPTVSTLNVRWEPAEGSVRQYRIYYQTVTGGAEDMVLPGSTTSTVLKNLQSDTEYTVTVVPVYAPGEGKRMSENGKTLVRTPAKNIRVYNPTTNTLNVRWEPASGDVLQYRVAYTPLSGTRSAQSVLVPGNTHTALLQQLDSDTGYAVSVVALYADGEGSSVSDNGKTLPRGGPRNLRVYDPTTSTLSVSWEHAEGPVLQYRIGYAPTTGDPIEEFTSVPGNRNSVILQNLQPDTPYNINVEAIYQDGPGGRLSGDGKTCNNGSYTSLLSLAANRGAQEVTITAAESQYCFDGLTPDALYNATVYTQTPNQEGPGVSVKERTLVKPTVPPTPPPTPPPPPTIPAALEVCRGAKADLVFLIDGSWSIGDESFIKVRQFVFSMIGAFDVISRNGMQVSFVQYSDGAKTEFKLNTYHDKGMVLSALQMVKYRGGNTKTGAALKHIGENVFTSDNGMRRTVPKVLVVVTDGRSQDEVKKSAAKLQHAGYSVFVVGVADVDTAELRNIGSKPSERHVFIVDDFDAFTKIQDNLITFICETATSTCPLIYLDGFTSPGFRMLEAFNITDKMFAGMNGVSMEPGSFNSYIAYRLHKDAFISQPTKEIHPDGLPPSYTLILLFRLLPDTGKDAFDIWQISDKNNNPEVGLTIDPSSRSISFYNKDSRGENQKVSFDNDQVKKVFHGSFHKLHISVSLKNVKLNIDCQEVAEKEIKEANNISTDGYEVLGKMVKSGGSRKQSATFQLQMFDIVCSLGWTSRDKCCDIPAMVSRDCIQIVILQCGFSDFLEVSSTGSMGPRGEQGQPGQMGPPGPQGPNGLSIPGEPVSKACNSIFLFSVFQGDTASQNMMRSVARQVCEQLVSRQMSRIDMMLNQIPSNYRSNSPGPSGPPGPPGNQGPHGEPGQPGPNGFPGNPGLPGPPGERGIHLPHMG</sequence>
<dbReference type="InterPro" id="IPR013320">
    <property type="entry name" value="ConA-like_dom_sf"/>
</dbReference>
<evidence type="ECO:0000256" key="11">
    <source>
        <dbReference type="SAM" id="MobiDB-lite"/>
    </source>
</evidence>
<feature type="domain" description="VWFA" evidence="12">
    <location>
        <begin position="30"/>
        <end position="202"/>
    </location>
</feature>
<reference evidence="14" key="1">
    <citation type="submission" date="2025-08" db="UniProtKB">
        <authorList>
            <consortium name="Ensembl"/>
        </authorList>
    </citation>
    <scope>IDENTIFICATION</scope>
</reference>
<feature type="compositionally biased region" description="Pro residues" evidence="11">
    <location>
        <begin position="1528"/>
        <end position="1537"/>
    </location>
</feature>
<keyword evidence="5" id="KW-0677">Repeat</keyword>
<dbReference type="SUPFAM" id="SSF53300">
    <property type="entry name" value="vWA-like"/>
    <property type="match status" value="2"/>
</dbReference>
<feature type="domain" description="Fibronectin type-III" evidence="13">
    <location>
        <begin position="643"/>
        <end position="731"/>
    </location>
</feature>